<sequence length="50" mass="5715">MHNLNFIGKYAQIAGISRAFPKREVFDKPASKLAYREVQKEMHGDVHGEV</sequence>
<accession>A0A444J6N9</accession>
<organism evidence="1 2">
    <name type="scientific">Candidatus Electrothrix communis</name>
    <dbReference type="NCBI Taxonomy" id="1859133"/>
    <lineage>
        <taxon>Bacteria</taxon>
        <taxon>Pseudomonadati</taxon>
        <taxon>Thermodesulfobacteriota</taxon>
        <taxon>Desulfobulbia</taxon>
        <taxon>Desulfobulbales</taxon>
        <taxon>Desulfobulbaceae</taxon>
        <taxon>Candidatus Electrothrix</taxon>
    </lineage>
</organism>
<evidence type="ECO:0000313" key="1">
    <source>
        <dbReference type="EMBL" id="RWX48700.1"/>
    </source>
</evidence>
<comment type="caution">
    <text evidence="1">The sequence shown here is derived from an EMBL/GenBank/DDBJ whole genome shotgun (WGS) entry which is preliminary data.</text>
</comment>
<name>A0A444J6N9_9BACT</name>
<dbReference type="Proteomes" id="UP000288086">
    <property type="component" value="Unassembled WGS sequence"/>
</dbReference>
<gene>
    <name evidence="1" type="ORF">VT98_11192</name>
</gene>
<dbReference type="EMBL" id="MTKP01000119">
    <property type="protein sequence ID" value="RWX48700.1"/>
    <property type="molecule type" value="Genomic_DNA"/>
</dbReference>
<reference evidence="1 2" key="1">
    <citation type="submission" date="2017-01" db="EMBL/GenBank/DDBJ databases">
        <title>The cable genome- insights into the physiology and evolution of filamentous bacteria capable of sulfide oxidation via long distance electron transfer.</title>
        <authorList>
            <person name="Schreiber L."/>
            <person name="Bjerg J.T."/>
            <person name="Boggild A."/>
            <person name="Van De Vossenberg J."/>
            <person name="Meysman F."/>
            <person name="Nielsen L.P."/>
            <person name="Schramm A."/>
            <person name="Kjeldsen K.U."/>
        </authorList>
    </citation>
    <scope>NUCLEOTIDE SEQUENCE [LARGE SCALE GENOMIC DNA]</scope>
    <source>
        <strain evidence="1">A1</strain>
    </source>
</reference>
<evidence type="ECO:0000313" key="2">
    <source>
        <dbReference type="Proteomes" id="UP000288086"/>
    </source>
</evidence>
<keyword evidence="2" id="KW-1185">Reference proteome</keyword>
<proteinExistence type="predicted"/>
<dbReference type="AlphaFoldDB" id="A0A444J6N9"/>
<protein>
    <submittedName>
        <fullName evidence="1">Uncharacterized protein</fullName>
    </submittedName>
</protein>